<comment type="caution">
    <text evidence="2">The sequence shown here is derived from an EMBL/GenBank/DDBJ whole genome shotgun (WGS) entry which is preliminary data.</text>
</comment>
<name>A0A7X0VU81_9BACL</name>
<dbReference type="EMBL" id="JACJVO010000003">
    <property type="protein sequence ID" value="MBB6729997.1"/>
    <property type="molecule type" value="Genomic_DNA"/>
</dbReference>
<feature type="transmembrane region" description="Helical" evidence="1">
    <location>
        <begin position="162"/>
        <end position="180"/>
    </location>
</feature>
<evidence type="ECO:0000256" key="1">
    <source>
        <dbReference type="SAM" id="Phobius"/>
    </source>
</evidence>
<keyword evidence="1" id="KW-0812">Transmembrane</keyword>
<sequence length="186" mass="19714">MFAGHFGLAAAVKAKTPKVPLWALMLSTQLLDVIFVPLLLTGKETMEGKSGYGQGLIHADYTHSLAGALIIALAAGLLAGKRWGKKGGFVIGATVMSHWVLDLFVHRPDMPLLPGNLGDLPLMGFGLWRWPWLTAAAELALVAIGAVWYARSLPRKAASGSGFRIWGAVTMATLLVLALATDTLGI</sequence>
<accession>A0A7X0VU81</accession>
<protein>
    <submittedName>
        <fullName evidence="2">Permease</fullName>
    </submittedName>
</protein>
<feature type="transmembrane region" description="Helical" evidence="1">
    <location>
        <begin position="21"/>
        <end position="41"/>
    </location>
</feature>
<proteinExistence type="predicted"/>
<dbReference type="Proteomes" id="UP000564644">
    <property type="component" value="Unassembled WGS sequence"/>
</dbReference>
<organism evidence="2 3">
    <name type="scientific">Cohnella zeiphila</name>
    <dbReference type="NCBI Taxonomy" id="2761120"/>
    <lineage>
        <taxon>Bacteria</taxon>
        <taxon>Bacillati</taxon>
        <taxon>Bacillota</taxon>
        <taxon>Bacilli</taxon>
        <taxon>Bacillales</taxon>
        <taxon>Paenibacillaceae</taxon>
        <taxon>Cohnella</taxon>
    </lineage>
</organism>
<feature type="transmembrane region" description="Helical" evidence="1">
    <location>
        <begin position="61"/>
        <end position="80"/>
    </location>
</feature>
<feature type="transmembrane region" description="Helical" evidence="1">
    <location>
        <begin position="130"/>
        <end position="150"/>
    </location>
</feature>
<evidence type="ECO:0000313" key="3">
    <source>
        <dbReference type="Proteomes" id="UP000564644"/>
    </source>
</evidence>
<dbReference type="RefSeq" id="WP_185127656.1">
    <property type="nucleotide sequence ID" value="NZ_JACJVO010000003.1"/>
</dbReference>
<feature type="transmembrane region" description="Helical" evidence="1">
    <location>
        <begin position="87"/>
        <end position="105"/>
    </location>
</feature>
<keyword evidence="3" id="KW-1185">Reference proteome</keyword>
<evidence type="ECO:0000313" key="2">
    <source>
        <dbReference type="EMBL" id="MBB6729997.1"/>
    </source>
</evidence>
<dbReference type="AlphaFoldDB" id="A0A7X0VU81"/>
<reference evidence="2 3" key="1">
    <citation type="submission" date="2020-08" db="EMBL/GenBank/DDBJ databases">
        <title>Cohnella phylogeny.</title>
        <authorList>
            <person name="Dunlap C."/>
        </authorList>
    </citation>
    <scope>NUCLEOTIDE SEQUENCE [LARGE SCALE GENOMIC DNA]</scope>
    <source>
        <strain evidence="2 3">CBP 2801</strain>
    </source>
</reference>
<keyword evidence="1" id="KW-1133">Transmembrane helix</keyword>
<dbReference type="Pfam" id="PF04307">
    <property type="entry name" value="YdjM"/>
    <property type="match status" value="1"/>
</dbReference>
<keyword evidence="1" id="KW-0472">Membrane</keyword>
<dbReference type="InterPro" id="IPR007404">
    <property type="entry name" value="YdjM-like"/>
</dbReference>
<gene>
    <name evidence="2" type="ORF">H7C18_03720</name>
</gene>